<feature type="domain" description="AB hydrolase-1" evidence="1">
    <location>
        <begin position="40"/>
        <end position="318"/>
    </location>
</feature>
<reference evidence="2 3" key="1">
    <citation type="submission" date="2014-02" db="EMBL/GenBank/DDBJ databases">
        <title>Transposable element dynamics among asymbiotic and ectomycorrhizal Amanita fungi.</title>
        <authorList>
            <consortium name="DOE Joint Genome Institute"/>
            <person name="Hess J."/>
            <person name="Skrede I."/>
            <person name="Wolfe B."/>
            <person name="LaButti K."/>
            <person name="Ohm R.A."/>
            <person name="Grigoriev I.V."/>
            <person name="Pringle A."/>
        </authorList>
    </citation>
    <scope>NUCLEOTIDE SEQUENCE [LARGE SCALE GENOMIC DNA]</scope>
    <source>
        <strain evidence="2 3">SKay4041</strain>
    </source>
</reference>
<organism evidence="2 3">
    <name type="scientific">Amanita thiersii Skay4041</name>
    <dbReference type="NCBI Taxonomy" id="703135"/>
    <lineage>
        <taxon>Eukaryota</taxon>
        <taxon>Fungi</taxon>
        <taxon>Dikarya</taxon>
        <taxon>Basidiomycota</taxon>
        <taxon>Agaricomycotina</taxon>
        <taxon>Agaricomycetes</taxon>
        <taxon>Agaricomycetidae</taxon>
        <taxon>Agaricales</taxon>
        <taxon>Pluteineae</taxon>
        <taxon>Amanitaceae</taxon>
        <taxon>Amanita</taxon>
    </lineage>
</organism>
<protein>
    <recommendedName>
        <fullName evidence="1">AB hydrolase-1 domain-containing protein</fullName>
    </recommendedName>
</protein>
<dbReference type="Pfam" id="PF12697">
    <property type="entry name" value="Abhydrolase_6"/>
    <property type="match status" value="1"/>
</dbReference>
<dbReference type="InterPro" id="IPR029058">
    <property type="entry name" value="AB_hydrolase_fold"/>
</dbReference>
<accession>A0A2A9NGS6</accession>
<sequence>MLASESFLFDPRPAYPFLVTAKRYWDPDSADVEDSDALTLVFAHGTGFHKEQWEPTIEELYDFIKGTSVRIREVWSIDAPNHGDAAILNEKELMWGYDGVFGWEEYARCIHAFLAGLGKGVDIDFPSRKLVGIGHSMGAISLILTHGYFPLVKFSALVLVEPMLMTKWFMETKHLGLGSGASNRRDIWPSKEEAYKIMKSKSFKHWDDRVLRIYVEQGLRPLPTAIYPELTEGVTLKCPRSYEAACYRDRTGHPRAYRMLKHITPKVPTHFIYGSIDDQLPRAVQEDVIKYAAGGEQMLASLSKVEGAGHLVVQIDPKGLGRKICNALQRTNHARL</sequence>
<gene>
    <name evidence="2" type="ORF">AMATHDRAFT_149724</name>
</gene>
<name>A0A2A9NGS6_9AGAR</name>
<evidence type="ECO:0000259" key="1">
    <source>
        <dbReference type="Pfam" id="PF12697"/>
    </source>
</evidence>
<evidence type="ECO:0000313" key="3">
    <source>
        <dbReference type="Proteomes" id="UP000242287"/>
    </source>
</evidence>
<dbReference type="EMBL" id="KZ302059">
    <property type="protein sequence ID" value="PFH48514.1"/>
    <property type="molecule type" value="Genomic_DNA"/>
</dbReference>
<keyword evidence="3" id="KW-1185">Reference proteome</keyword>
<dbReference type="STRING" id="703135.A0A2A9NGS6"/>
<dbReference type="SUPFAM" id="SSF53474">
    <property type="entry name" value="alpha/beta-Hydrolases"/>
    <property type="match status" value="1"/>
</dbReference>
<dbReference type="AlphaFoldDB" id="A0A2A9NGS6"/>
<dbReference type="OrthoDB" id="94039at2759"/>
<evidence type="ECO:0000313" key="2">
    <source>
        <dbReference type="EMBL" id="PFH48514.1"/>
    </source>
</evidence>
<dbReference type="Gene3D" id="3.40.50.1820">
    <property type="entry name" value="alpha/beta hydrolase"/>
    <property type="match status" value="1"/>
</dbReference>
<proteinExistence type="predicted"/>
<dbReference type="Proteomes" id="UP000242287">
    <property type="component" value="Unassembled WGS sequence"/>
</dbReference>
<dbReference type="InterPro" id="IPR000073">
    <property type="entry name" value="AB_hydrolase_1"/>
</dbReference>